<dbReference type="InterPro" id="IPR018641">
    <property type="entry name" value="Trfase_1_rSAM/seldom-assoc"/>
</dbReference>
<dbReference type="AlphaFoldDB" id="A0AA49GQA3"/>
<accession>A0AA49GQA3</accession>
<protein>
    <submittedName>
        <fullName evidence="1">DUF2064 domain-containing protein</fullName>
    </submittedName>
</protein>
<dbReference type="InterPro" id="IPR029044">
    <property type="entry name" value="Nucleotide-diphossugar_trans"/>
</dbReference>
<reference evidence="1" key="1">
    <citation type="journal article" date="2023" name="Comput. Struct. Biotechnol. J.">
        <title>Discovery of a novel marine Bacteroidetes with a rich repertoire of carbohydrate-active enzymes.</title>
        <authorList>
            <person name="Chen B."/>
            <person name="Liu G."/>
            <person name="Chen Q."/>
            <person name="Wang H."/>
            <person name="Liu L."/>
            <person name="Tang K."/>
        </authorList>
    </citation>
    <scope>NUCLEOTIDE SEQUENCE</scope>
    <source>
        <strain evidence="1">TK19036</strain>
    </source>
</reference>
<dbReference type="PANTHER" id="PTHR36529">
    <property type="entry name" value="SLL1095 PROTEIN"/>
    <property type="match status" value="1"/>
</dbReference>
<name>A0AA49GQA3_9BACT</name>
<dbReference type="PANTHER" id="PTHR36529:SF1">
    <property type="entry name" value="GLYCOSYLTRANSFERASE"/>
    <property type="match status" value="1"/>
</dbReference>
<reference evidence="1" key="2">
    <citation type="journal article" date="2024" name="Antonie Van Leeuwenhoek">
        <title>Roseihalotalea indica gen. nov., sp. nov., a halophilic Bacteroidetes from mesopelagic Southwest Indian Ocean with higher carbohydrate metabolic potential.</title>
        <authorList>
            <person name="Chen B."/>
            <person name="Zhang M."/>
            <person name="Lin D."/>
            <person name="Ye J."/>
            <person name="Tang K."/>
        </authorList>
    </citation>
    <scope>NUCLEOTIDE SEQUENCE</scope>
    <source>
        <strain evidence="1">TK19036</strain>
    </source>
</reference>
<organism evidence="1">
    <name type="scientific">Roseihalotalea indica</name>
    <dbReference type="NCBI Taxonomy" id="2867963"/>
    <lineage>
        <taxon>Bacteria</taxon>
        <taxon>Pseudomonadati</taxon>
        <taxon>Bacteroidota</taxon>
        <taxon>Cytophagia</taxon>
        <taxon>Cytophagales</taxon>
        <taxon>Catalimonadaceae</taxon>
        <taxon>Roseihalotalea</taxon>
    </lineage>
</organism>
<proteinExistence type="predicted"/>
<dbReference type="Pfam" id="PF09837">
    <property type="entry name" value="DUF2064"/>
    <property type="match status" value="1"/>
</dbReference>
<sequence length="235" mass="26185">MKVGEKIALIYFSRNVTSEGRMKAWFSGKAAEQNKVLASTLIHQSSSALQQAGFPVFHYHENNQQGTTFGERIANACQEVFALGYDAVITVGNDCPEIGSTNWNVIRQQLSAGNCVVGPSLRRGAYLIGITREAFNKEQFQQLPWQTNKLLDALLRFCTVSHRQTHVLNPLRDINTLVDVKALLKSSSLNRYVKRILLSLFFYRLTLATHQPASFLSSTLLSGSPFRAPPVLILS</sequence>
<dbReference type="EMBL" id="CP120682">
    <property type="protein sequence ID" value="WKN38001.1"/>
    <property type="molecule type" value="Genomic_DNA"/>
</dbReference>
<gene>
    <name evidence="1" type="ORF">K4G66_04675</name>
</gene>
<dbReference type="SUPFAM" id="SSF53448">
    <property type="entry name" value="Nucleotide-diphospho-sugar transferases"/>
    <property type="match status" value="1"/>
</dbReference>
<evidence type="ECO:0000313" key="1">
    <source>
        <dbReference type="EMBL" id="WKN38001.1"/>
    </source>
</evidence>
<dbReference type="Gene3D" id="3.90.550.10">
    <property type="entry name" value="Spore Coat Polysaccharide Biosynthesis Protein SpsA, Chain A"/>
    <property type="match status" value="1"/>
</dbReference>